<dbReference type="Proteomes" id="UP001516400">
    <property type="component" value="Unassembled WGS sequence"/>
</dbReference>
<sequence length="96" mass="11342">MIKLKKKAYRKYLETRSNSSREYYVDIRNLIEKAIKSVRAAYMKFEIRKCKKKSKKIGEWDIDSGSHSRDHDLSNLGWDVDELNEYFFSVGDGVDV</sequence>
<proteinExistence type="predicted"/>
<reference evidence="1 2" key="1">
    <citation type="journal article" date="2021" name="BMC Biol.">
        <title>Horizontally acquired antibacterial genes associated with adaptive radiation of ladybird beetles.</title>
        <authorList>
            <person name="Li H.S."/>
            <person name="Tang X.F."/>
            <person name="Huang Y.H."/>
            <person name="Xu Z.Y."/>
            <person name="Chen M.L."/>
            <person name="Du X.Y."/>
            <person name="Qiu B.Y."/>
            <person name="Chen P.T."/>
            <person name="Zhang W."/>
            <person name="Slipinski A."/>
            <person name="Escalona H.E."/>
            <person name="Waterhouse R.M."/>
            <person name="Zwick A."/>
            <person name="Pang H."/>
        </authorList>
    </citation>
    <scope>NUCLEOTIDE SEQUENCE [LARGE SCALE GENOMIC DNA]</scope>
    <source>
        <strain evidence="1">SYSU2018</strain>
    </source>
</reference>
<dbReference type="AlphaFoldDB" id="A0ABD2NKV0"/>
<gene>
    <name evidence="1" type="ORF">HHI36_016796</name>
</gene>
<name>A0ABD2NKV0_9CUCU</name>
<feature type="non-terminal residue" evidence="1">
    <location>
        <position position="96"/>
    </location>
</feature>
<evidence type="ECO:0000313" key="2">
    <source>
        <dbReference type="Proteomes" id="UP001516400"/>
    </source>
</evidence>
<protein>
    <submittedName>
        <fullName evidence="1">Uncharacterized protein</fullName>
    </submittedName>
</protein>
<evidence type="ECO:0000313" key="1">
    <source>
        <dbReference type="EMBL" id="KAL3279288.1"/>
    </source>
</evidence>
<keyword evidence="2" id="KW-1185">Reference proteome</keyword>
<comment type="caution">
    <text evidence="1">The sequence shown here is derived from an EMBL/GenBank/DDBJ whole genome shotgun (WGS) entry which is preliminary data.</text>
</comment>
<dbReference type="EMBL" id="JABFTP020000124">
    <property type="protein sequence ID" value="KAL3279288.1"/>
    <property type="molecule type" value="Genomic_DNA"/>
</dbReference>
<organism evidence="1 2">
    <name type="scientific">Cryptolaemus montrouzieri</name>
    <dbReference type="NCBI Taxonomy" id="559131"/>
    <lineage>
        <taxon>Eukaryota</taxon>
        <taxon>Metazoa</taxon>
        <taxon>Ecdysozoa</taxon>
        <taxon>Arthropoda</taxon>
        <taxon>Hexapoda</taxon>
        <taxon>Insecta</taxon>
        <taxon>Pterygota</taxon>
        <taxon>Neoptera</taxon>
        <taxon>Endopterygota</taxon>
        <taxon>Coleoptera</taxon>
        <taxon>Polyphaga</taxon>
        <taxon>Cucujiformia</taxon>
        <taxon>Coccinelloidea</taxon>
        <taxon>Coccinellidae</taxon>
        <taxon>Scymninae</taxon>
        <taxon>Scymnini</taxon>
        <taxon>Cryptolaemus</taxon>
    </lineage>
</organism>
<accession>A0ABD2NKV0</accession>